<dbReference type="InterPro" id="IPR012675">
    <property type="entry name" value="Beta-grasp_dom_sf"/>
</dbReference>
<dbReference type="Gene3D" id="3.10.20.30">
    <property type="match status" value="1"/>
</dbReference>
<dbReference type="CDD" id="cd00754">
    <property type="entry name" value="Ubl_MoaD"/>
    <property type="match status" value="1"/>
</dbReference>
<keyword evidence="2" id="KW-1185">Reference proteome</keyword>
<comment type="caution">
    <text evidence="1">The sequence shown here is derived from an EMBL/GenBank/DDBJ whole genome shotgun (WGS) entry which is preliminary data.</text>
</comment>
<dbReference type="EMBL" id="JACCFH010000001">
    <property type="protein sequence ID" value="NYG35238.1"/>
    <property type="molecule type" value="Genomic_DNA"/>
</dbReference>
<protein>
    <submittedName>
        <fullName evidence="1">Molybdopterin synthase sulfur carrier subunit</fullName>
    </submittedName>
</protein>
<dbReference type="Pfam" id="PF02597">
    <property type="entry name" value="ThiS"/>
    <property type="match status" value="1"/>
</dbReference>
<dbReference type="InterPro" id="IPR003749">
    <property type="entry name" value="ThiS/MoaD-like"/>
</dbReference>
<dbReference type="RefSeq" id="WP_179635782.1">
    <property type="nucleotide sequence ID" value="NZ_JACCFH010000001.1"/>
</dbReference>
<gene>
    <name evidence="1" type="ORF">BDD16_004224</name>
</gene>
<proteinExistence type="predicted"/>
<dbReference type="Proteomes" id="UP000518288">
    <property type="component" value="Unassembled WGS sequence"/>
</dbReference>
<organism evidence="1 2">
    <name type="scientific">Sphaerotilus montanus</name>
    <dbReference type="NCBI Taxonomy" id="522889"/>
    <lineage>
        <taxon>Bacteria</taxon>
        <taxon>Pseudomonadati</taxon>
        <taxon>Pseudomonadota</taxon>
        <taxon>Betaproteobacteria</taxon>
        <taxon>Burkholderiales</taxon>
        <taxon>Sphaerotilaceae</taxon>
        <taxon>Sphaerotilus</taxon>
    </lineage>
</organism>
<dbReference type="AlphaFoldDB" id="A0A7Y9R1W0"/>
<dbReference type="SUPFAM" id="SSF54285">
    <property type="entry name" value="MoaD/ThiS"/>
    <property type="match status" value="1"/>
</dbReference>
<dbReference type="InterPro" id="IPR016155">
    <property type="entry name" value="Mopterin_synth/thiamin_S_b"/>
</dbReference>
<accession>A0A7Y9R1W0</accession>
<reference evidence="1 2" key="1">
    <citation type="submission" date="2020-07" db="EMBL/GenBank/DDBJ databases">
        <title>Genomic Encyclopedia of Archaeal and Bacterial Type Strains, Phase II (KMG-II): from individual species to whole genera.</title>
        <authorList>
            <person name="Goeker M."/>
        </authorList>
    </citation>
    <scope>NUCLEOTIDE SEQUENCE [LARGE SCALE GENOMIC DNA]</scope>
    <source>
        <strain evidence="1 2">DSM 21226</strain>
    </source>
</reference>
<evidence type="ECO:0000313" key="2">
    <source>
        <dbReference type="Proteomes" id="UP000518288"/>
    </source>
</evidence>
<sequence>MQIQIRYFASLRESLGAGETLTLDTPLTVGQLRDQLIARGEPHAGALARGRALRAALNQTMCAETAELTLGAEVAFFPPVTGG</sequence>
<evidence type="ECO:0000313" key="1">
    <source>
        <dbReference type="EMBL" id="NYG35238.1"/>
    </source>
</evidence>
<name>A0A7Y9R1W0_9BURK</name>